<evidence type="ECO:0000313" key="7">
    <source>
        <dbReference type="EMBL" id="QOT82255.1"/>
    </source>
</evidence>
<accession>A0A643FTF3</accession>
<dbReference type="AlphaFoldDB" id="A0A643FTF3"/>
<dbReference type="InterPro" id="IPR007688">
    <property type="entry name" value="Conjugal_tfr_TrbL/VirB6"/>
</dbReference>
<feature type="compositionally biased region" description="Low complexity" evidence="5">
    <location>
        <begin position="468"/>
        <end position="491"/>
    </location>
</feature>
<evidence type="ECO:0000256" key="6">
    <source>
        <dbReference type="SAM" id="Phobius"/>
    </source>
</evidence>
<keyword evidence="7" id="KW-0614">Plasmid</keyword>
<feature type="compositionally biased region" description="Low complexity" evidence="5">
    <location>
        <begin position="554"/>
        <end position="567"/>
    </location>
</feature>
<feature type="compositionally biased region" description="Basic and acidic residues" evidence="5">
    <location>
        <begin position="627"/>
        <end position="639"/>
    </location>
</feature>
<evidence type="ECO:0000256" key="2">
    <source>
        <dbReference type="ARBA" id="ARBA00022692"/>
    </source>
</evidence>
<keyword evidence="2 6" id="KW-0812">Transmembrane</keyword>
<dbReference type="Proteomes" id="UP000397656">
    <property type="component" value="Plasmid pRK1-3"/>
</dbReference>
<proteinExistence type="predicted"/>
<feature type="compositionally biased region" description="Low complexity" evidence="5">
    <location>
        <begin position="574"/>
        <end position="617"/>
    </location>
</feature>
<dbReference type="GeneID" id="98407117"/>
<gene>
    <name evidence="7" type="primary">trbL</name>
    <name evidence="7" type="ORF">F7R26_039795</name>
</gene>
<dbReference type="RefSeq" id="WP_150986952.1">
    <property type="nucleotide sequence ID" value="NZ_CP062807.1"/>
</dbReference>
<feature type="compositionally biased region" description="Gly residues" evidence="5">
    <location>
        <begin position="456"/>
        <end position="467"/>
    </location>
</feature>
<dbReference type="InterPro" id="IPR014150">
    <property type="entry name" value="Conjugal_tfr_TrbL"/>
</dbReference>
<protein>
    <submittedName>
        <fullName evidence="7">P-type conjugative transfer protein TrbL</fullName>
    </submittedName>
</protein>
<evidence type="ECO:0000256" key="4">
    <source>
        <dbReference type="ARBA" id="ARBA00023136"/>
    </source>
</evidence>
<feature type="transmembrane region" description="Helical" evidence="6">
    <location>
        <begin position="189"/>
        <end position="208"/>
    </location>
</feature>
<organism evidence="7 8">
    <name type="scientific">Cupriavidus basilensis</name>
    <dbReference type="NCBI Taxonomy" id="68895"/>
    <lineage>
        <taxon>Bacteria</taxon>
        <taxon>Pseudomonadati</taxon>
        <taxon>Pseudomonadota</taxon>
        <taxon>Betaproteobacteria</taxon>
        <taxon>Burkholderiales</taxon>
        <taxon>Burkholderiaceae</taxon>
        <taxon>Cupriavidus</taxon>
    </lineage>
</organism>
<evidence type="ECO:0000256" key="5">
    <source>
        <dbReference type="SAM" id="MobiDB-lite"/>
    </source>
</evidence>
<dbReference type="EMBL" id="CP062807">
    <property type="protein sequence ID" value="QOT82255.1"/>
    <property type="molecule type" value="Genomic_DNA"/>
</dbReference>
<reference evidence="7 8" key="1">
    <citation type="submission" date="2020-10" db="EMBL/GenBank/DDBJ databases">
        <title>Complete genome sequence of Cupriavidus basilensis CCUG 49340T.</title>
        <authorList>
            <person name="Salva-Serra F."/>
            <person name="Donoso R.A."/>
            <person name="Cho K.H."/>
            <person name="Yoo J.A."/>
            <person name="Lee K."/>
            <person name="Yoon S.-H."/>
            <person name="Perez-Pantoja D."/>
            <person name="Moore E.R.B."/>
        </authorList>
    </citation>
    <scope>NUCLEOTIDE SEQUENCE [LARGE SCALE GENOMIC DNA]</scope>
    <source>
        <strain evidence="8">CCUG 49340</strain>
        <plasmid evidence="7 8">pRK1-3</plasmid>
    </source>
</reference>
<sequence length="663" mass="64867">MQSSFTSTAIRLFRYLDALQIAFIRAVLEQPKCRKALRLGLLVVFLLYMVSQVTASADDSLLQLDKIDDKFRGLQNGWYSIVKGFAMGLFWKLALVDFCWSTVIYVLDKNEMPEILHALVRKIFNLGFFFSLLKLSDEWIPAIIKSFITIGKAASNVGDLTPDGIVNKGLDLALGSFQMIKSLGAFDKMVVVFPVTFMALLIFLAFLWVAAQLLVTLIESYIAIGLGVILLGFGGSRWTTDFATKYLQFAVGTGIKLMVLYAIVGGGQSLFGSLMIDADQLIKSCMVVLGVAGIYTYLAINVPQLATAMMSGSPNLTAGSLAGTAATVAGAAVGAGALAATAGAAGVAGAMGGAAGAGGLAQALGAGLNSAADHGKTGLAAAGHAAKEVASHGLGLATGAASGAAGSAKTAFADKLGQSTGGKIASSIEATRGGSVQGASAPANAGGGAGPTPAGGNAGADAGGQGEAAGAEPAQDSGAQAGSSGVSAGGDAAAATAASSPAPAAVSPAAQSANPSGATGKAVAAQPIAAGPSGSAVGPSGAPTAASAVAPAAGVGGPAAAASGSTPTAPPAPASNSQAAPTPQPAQAPDSAVAPASGGDASSAALSPTEDGASAAGNAGGQQGQQGERKPSAGERIRNLEGYVPQDAAGNAAININIGHARD</sequence>
<evidence type="ECO:0000256" key="1">
    <source>
        <dbReference type="ARBA" id="ARBA00004141"/>
    </source>
</evidence>
<geneLocation type="plasmid" evidence="7 8">
    <name>pRK1-3</name>
</geneLocation>
<dbReference type="GO" id="GO:0016020">
    <property type="term" value="C:membrane"/>
    <property type="evidence" value="ECO:0007669"/>
    <property type="project" value="UniProtKB-SubCell"/>
</dbReference>
<feature type="transmembrane region" description="Helical" evidence="6">
    <location>
        <begin position="246"/>
        <end position="269"/>
    </location>
</feature>
<name>A0A643FTF3_9BURK</name>
<dbReference type="Pfam" id="PF04610">
    <property type="entry name" value="TrbL"/>
    <property type="match status" value="1"/>
</dbReference>
<feature type="transmembrane region" description="Helical" evidence="6">
    <location>
        <begin position="214"/>
        <end position="234"/>
    </location>
</feature>
<feature type="transmembrane region" description="Helical" evidence="6">
    <location>
        <begin position="77"/>
        <end position="107"/>
    </location>
</feature>
<evidence type="ECO:0000313" key="8">
    <source>
        <dbReference type="Proteomes" id="UP000397656"/>
    </source>
</evidence>
<evidence type="ECO:0000256" key="3">
    <source>
        <dbReference type="ARBA" id="ARBA00022989"/>
    </source>
</evidence>
<dbReference type="NCBIfam" id="TIGR02783">
    <property type="entry name" value="TrbL_P"/>
    <property type="match status" value="1"/>
</dbReference>
<comment type="subcellular location">
    <subcellularLocation>
        <location evidence="1">Membrane</location>
        <topology evidence="1">Multi-pass membrane protein</topology>
    </subcellularLocation>
</comment>
<feature type="region of interest" description="Disordered" evidence="5">
    <location>
        <begin position="433"/>
        <end position="491"/>
    </location>
</feature>
<feature type="region of interest" description="Disordered" evidence="5">
    <location>
        <begin position="554"/>
        <end position="650"/>
    </location>
</feature>
<feature type="transmembrane region" description="Helical" evidence="6">
    <location>
        <begin position="40"/>
        <end position="57"/>
    </location>
</feature>
<feature type="transmembrane region" description="Helical" evidence="6">
    <location>
        <begin position="281"/>
        <end position="300"/>
    </location>
</feature>
<dbReference type="GO" id="GO:0030255">
    <property type="term" value="P:protein secretion by the type IV secretion system"/>
    <property type="evidence" value="ECO:0007669"/>
    <property type="project" value="InterPro"/>
</dbReference>
<keyword evidence="4 6" id="KW-0472">Membrane</keyword>
<keyword evidence="3 6" id="KW-1133">Transmembrane helix</keyword>